<dbReference type="RefSeq" id="XP_005710439.1">
    <property type="nucleotide sequence ID" value="XM_005710382.1"/>
</dbReference>
<evidence type="ECO:0000313" key="5">
    <source>
        <dbReference type="EMBL" id="CDF40145.1"/>
    </source>
</evidence>
<evidence type="ECO:0000313" key="6">
    <source>
        <dbReference type="Proteomes" id="UP000012073"/>
    </source>
</evidence>
<dbReference type="Gramene" id="CDF40145">
    <property type="protein sequence ID" value="CDF40145"/>
    <property type="gene ID" value="CHC_T00000666001"/>
</dbReference>
<feature type="region of interest" description="Disordered" evidence="3">
    <location>
        <begin position="111"/>
        <end position="273"/>
    </location>
</feature>
<feature type="compositionally biased region" description="Basic and acidic residues" evidence="3">
    <location>
        <begin position="225"/>
        <end position="239"/>
    </location>
</feature>
<dbReference type="GO" id="GO:0000398">
    <property type="term" value="P:mRNA splicing, via spliceosome"/>
    <property type="evidence" value="ECO:0007669"/>
    <property type="project" value="InterPro"/>
</dbReference>
<dbReference type="PROSITE" id="PS50102">
    <property type="entry name" value="RRM"/>
    <property type="match status" value="1"/>
</dbReference>
<feature type="compositionally biased region" description="Basic and acidic residues" evidence="3">
    <location>
        <begin position="157"/>
        <end position="172"/>
    </location>
</feature>
<feature type="compositionally biased region" description="Polar residues" evidence="3">
    <location>
        <begin position="143"/>
        <end position="152"/>
    </location>
</feature>
<dbReference type="GeneID" id="17318158"/>
<dbReference type="PANTHER" id="PTHR45880">
    <property type="entry name" value="RNA-BINDING MOTIF PROTEIN, X-LINKED 2"/>
    <property type="match status" value="1"/>
</dbReference>
<dbReference type="Proteomes" id="UP000012073">
    <property type="component" value="Unassembled WGS sequence"/>
</dbReference>
<dbReference type="Gene3D" id="3.30.70.330">
    <property type="match status" value="1"/>
</dbReference>
<accession>R7QRZ0</accession>
<reference evidence="6" key="1">
    <citation type="journal article" date="2013" name="Proc. Natl. Acad. Sci. U.S.A.">
        <title>Genome structure and metabolic features in the red seaweed Chondrus crispus shed light on evolution of the Archaeplastida.</title>
        <authorList>
            <person name="Collen J."/>
            <person name="Porcel B."/>
            <person name="Carre W."/>
            <person name="Ball S.G."/>
            <person name="Chaparro C."/>
            <person name="Tonon T."/>
            <person name="Barbeyron T."/>
            <person name="Michel G."/>
            <person name="Noel B."/>
            <person name="Valentin K."/>
            <person name="Elias M."/>
            <person name="Artiguenave F."/>
            <person name="Arun A."/>
            <person name="Aury J.M."/>
            <person name="Barbosa-Neto J.F."/>
            <person name="Bothwell J.H."/>
            <person name="Bouget F.Y."/>
            <person name="Brillet L."/>
            <person name="Cabello-Hurtado F."/>
            <person name="Capella-Gutierrez S."/>
            <person name="Charrier B."/>
            <person name="Cladiere L."/>
            <person name="Cock J.M."/>
            <person name="Coelho S.M."/>
            <person name="Colleoni C."/>
            <person name="Czjzek M."/>
            <person name="Da Silva C."/>
            <person name="Delage L."/>
            <person name="Denoeud F."/>
            <person name="Deschamps P."/>
            <person name="Dittami S.M."/>
            <person name="Gabaldon T."/>
            <person name="Gachon C.M."/>
            <person name="Groisillier A."/>
            <person name="Herve C."/>
            <person name="Jabbari K."/>
            <person name="Katinka M."/>
            <person name="Kloareg B."/>
            <person name="Kowalczyk N."/>
            <person name="Labadie K."/>
            <person name="Leblanc C."/>
            <person name="Lopez P.J."/>
            <person name="McLachlan D.H."/>
            <person name="Meslet-Cladiere L."/>
            <person name="Moustafa A."/>
            <person name="Nehr Z."/>
            <person name="Nyvall Collen P."/>
            <person name="Panaud O."/>
            <person name="Partensky F."/>
            <person name="Poulain J."/>
            <person name="Rensing S.A."/>
            <person name="Rousvoal S."/>
            <person name="Samson G."/>
            <person name="Symeonidi A."/>
            <person name="Weissenbach J."/>
            <person name="Zambounis A."/>
            <person name="Wincker P."/>
            <person name="Boyen C."/>
        </authorList>
    </citation>
    <scope>NUCLEOTIDE SEQUENCE [LARGE SCALE GENOMIC DNA]</scope>
    <source>
        <strain evidence="6">cv. Stackhouse</strain>
    </source>
</reference>
<sequence length="273" mass="31498">MKKVEAIRKLNETELEEGIAGTSASWHQKYESCPFIYVGGLPTALTEGDLLAMFEQFGIVVLVNLVREADTGKSRGFAFLKYHDPRSAVLAVDNFTGTEVGGRTLRVDHAEDFKIPNEPGRGIIDTTPPQLRAEDSSRPSGRPATNESNANEITAVVKKETEKEDRRERAVFERWQAMNKKREREERKRQRRRSDKGHPAVQRDGHDLDNSIDREANVQPPNGEVNRETRHARVSESRIEKRRHKEERRARKAERAKLREERKRRRAEREGER</sequence>
<dbReference type="InterPro" id="IPR035979">
    <property type="entry name" value="RBD_domain_sf"/>
</dbReference>
<dbReference type="STRING" id="2769.R7QRZ0"/>
<feature type="domain" description="RRM" evidence="4">
    <location>
        <begin position="34"/>
        <end position="112"/>
    </location>
</feature>
<dbReference type="InterPro" id="IPR051847">
    <property type="entry name" value="RNA_proc/Spliceosome_comp"/>
</dbReference>
<dbReference type="GO" id="GO:0003723">
    <property type="term" value="F:RNA binding"/>
    <property type="evidence" value="ECO:0007669"/>
    <property type="project" value="UniProtKB-UniRule"/>
</dbReference>
<gene>
    <name evidence="5" type="ORF">CHC_T00000666001</name>
</gene>
<name>R7QRZ0_CHOCR</name>
<protein>
    <recommendedName>
        <fullName evidence="4">RRM domain-containing protein</fullName>
    </recommendedName>
</protein>
<dbReference type="KEGG" id="ccp:CHC_T00000666001"/>
<organism evidence="5 6">
    <name type="scientific">Chondrus crispus</name>
    <name type="common">Carrageen Irish moss</name>
    <name type="synonym">Polymorpha crispa</name>
    <dbReference type="NCBI Taxonomy" id="2769"/>
    <lineage>
        <taxon>Eukaryota</taxon>
        <taxon>Rhodophyta</taxon>
        <taxon>Florideophyceae</taxon>
        <taxon>Rhodymeniophycidae</taxon>
        <taxon>Gigartinales</taxon>
        <taxon>Gigartinaceae</taxon>
        <taxon>Chondrus</taxon>
    </lineage>
</organism>
<evidence type="ECO:0000259" key="4">
    <source>
        <dbReference type="PROSITE" id="PS50102"/>
    </source>
</evidence>
<evidence type="ECO:0000256" key="2">
    <source>
        <dbReference type="PROSITE-ProRule" id="PRU00176"/>
    </source>
</evidence>
<dbReference type="InterPro" id="IPR000504">
    <property type="entry name" value="RRM_dom"/>
</dbReference>
<dbReference type="Pfam" id="PF00076">
    <property type="entry name" value="RRM_1"/>
    <property type="match status" value="1"/>
</dbReference>
<dbReference type="GO" id="GO:0005686">
    <property type="term" value="C:U2 snRNP"/>
    <property type="evidence" value="ECO:0007669"/>
    <property type="project" value="TreeGrafter"/>
</dbReference>
<keyword evidence="1 2" id="KW-0694">RNA-binding</keyword>
<evidence type="ECO:0000256" key="1">
    <source>
        <dbReference type="ARBA" id="ARBA00022884"/>
    </source>
</evidence>
<evidence type="ECO:0000256" key="3">
    <source>
        <dbReference type="SAM" id="MobiDB-lite"/>
    </source>
</evidence>
<dbReference type="SMART" id="SM00360">
    <property type="entry name" value="RRM"/>
    <property type="match status" value="1"/>
</dbReference>
<dbReference type="GO" id="GO:0071011">
    <property type="term" value="C:precatalytic spliceosome"/>
    <property type="evidence" value="ECO:0007669"/>
    <property type="project" value="TreeGrafter"/>
</dbReference>
<dbReference type="InterPro" id="IPR045844">
    <property type="entry name" value="RRM_Ist3-like"/>
</dbReference>
<dbReference type="PANTHER" id="PTHR45880:SF1">
    <property type="entry name" value="RNA-BINDING MOTIF PROTEIN, X-LINKED 2"/>
    <property type="match status" value="1"/>
</dbReference>
<feature type="compositionally biased region" description="Basic and acidic residues" evidence="3">
    <location>
        <begin position="196"/>
        <end position="216"/>
    </location>
</feature>
<feature type="compositionally biased region" description="Basic and acidic residues" evidence="3">
    <location>
        <begin position="247"/>
        <end position="273"/>
    </location>
</feature>
<dbReference type="EMBL" id="HG002131">
    <property type="protein sequence ID" value="CDF40145.1"/>
    <property type="molecule type" value="Genomic_DNA"/>
</dbReference>
<proteinExistence type="predicted"/>
<dbReference type="OrthoDB" id="2573941at2759"/>
<dbReference type="GO" id="GO:0071013">
    <property type="term" value="C:catalytic step 2 spliceosome"/>
    <property type="evidence" value="ECO:0007669"/>
    <property type="project" value="TreeGrafter"/>
</dbReference>
<keyword evidence="6" id="KW-1185">Reference proteome</keyword>
<dbReference type="CDD" id="cd12411">
    <property type="entry name" value="RRM_ist3_like"/>
    <property type="match status" value="1"/>
</dbReference>
<dbReference type="AlphaFoldDB" id="R7QRZ0"/>
<dbReference type="InterPro" id="IPR012677">
    <property type="entry name" value="Nucleotide-bd_a/b_plait_sf"/>
</dbReference>
<dbReference type="SUPFAM" id="SSF54928">
    <property type="entry name" value="RNA-binding domain, RBD"/>
    <property type="match status" value="1"/>
</dbReference>